<dbReference type="Proteomes" id="UP000807769">
    <property type="component" value="Unassembled WGS sequence"/>
</dbReference>
<comment type="caution">
    <text evidence="1">The sequence shown here is derived from an EMBL/GenBank/DDBJ whole genome shotgun (WGS) entry which is preliminary data.</text>
</comment>
<keyword evidence="2" id="KW-1185">Reference proteome</keyword>
<dbReference type="RefSeq" id="XP_041185177.1">
    <property type="nucleotide sequence ID" value="XM_041343655.1"/>
</dbReference>
<dbReference type="EMBL" id="JABBWG010000349">
    <property type="protein sequence ID" value="KAG1794967.1"/>
    <property type="molecule type" value="Genomic_DNA"/>
</dbReference>
<evidence type="ECO:0000313" key="1">
    <source>
        <dbReference type="EMBL" id="KAG1794967.1"/>
    </source>
</evidence>
<accession>A0A9P7DJ08</accession>
<proteinExistence type="predicted"/>
<reference evidence="1" key="1">
    <citation type="journal article" date="2020" name="New Phytol.">
        <title>Comparative genomics reveals dynamic genome evolution in host specialist ectomycorrhizal fungi.</title>
        <authorList>
            <person name="Lofgren L.A."/>
            <person name="Nguyen N.H."/>
            <person name="Vilgalys R."/>
            <person name="Ruytinx J."/>
            <person name="Liao H.L."/>
            <person name="Branco S."/>
            <person name="Kuo A."/>
            <person name="LaButti K."/>
            <person name="Lipzen A."/>
            <person name="Andreopoulos W."/>
            <person name="Pangilinan J."/>
            <person name="Riley R."/>
            <person name="Hundley H."/>
            <person name="Na H."/>
            <person name="Barry K."/>
            <person name="Grigoriev I.V."/>
            <person name="Stajich J.E."/>
            <person name="Kennedy P.G."/>
        </authorList>
    </citation>
    <scope>NUCLEOTIDE SEQUENCE</scope>
    <source>
        <strain evidence="1">MN1</strain>
    </source>
</reference>
<name>A0A9P7DJ08_9AGAM</name>
<evidence type="ECO:0000313" key="2">
    <source>
        <dbReference type="Proteomes" id="UP000807769"/>
    </source>
</evidence>
<gene>
    <name evidence="1" type="ORF">BJ212DRAFT_612974</name>
</gene>
<sequence>MCGRSCQASCTTLGTPTIATSMSSNSPPTTRYISLSLSLGSSANVEDIIPMPPPSCRYTT</sequence>
<protein>
    <submittedName>
        <fullName evidence="1">Uncharacterized protein</fullName>
    </submittedName>
</protein>
<dbReference type="GeneID" id="64637671"/>
<organism evidence="1 2">
    <name type="scientific">Suillus subaureus</name>
    <dbReference type="NCBI Taxonomy" id="48587"/>
    <lineage>
        <taxon>Eukaryota</taxon>
        <taxon>Fungi</taxon>
        <taxon>Dikarya</taxon>
        <taxon>Basidiomycota</taxon>
        <taxon>Agaricomycotina</taxon>
        <taxon>Agaricomycetes</taxon>
        <taxon>Agaricomycetidae</taxon>
        <taxon>Boletales</taxon>
        <taxon>Suillineae</taxon>
        <taxon>Suillaceae</taxon>
        <taxon>Suillus</taxon>
    </lineage>
</organism>
<dbReference type="AlphaFoldDB" id="A0A9P7DJ08"/>